<feature type="transmembrane region" description="Helical" evidence="6">
    <location>
        <begin position="127"/>
        <end position="150"/>
    </location>
</feature>
<evidence type="ECO:0000313" key="8">
    <source>
        <dbReference type="Proteomes" id="UP000474565"/>
    </source>
</evidence>
<evidence type="ECO:0000256" key="5">
    <source>
        <dbReference type="ARBA" id="ARBA00023136"/>
    </source>
</evidence>
<gene>
    <name evidence="7" type="ORF">GTP44_22240</name>
</gene>
<dbReference type="Pfam" id="PF07690">
    <property type="entry name" value="MFS_1"/>
    <property type="match status" value="1"/>
</dbReference>
<dbReference type="GO" id="GO:0005886">
    <property type="term" value="C:plasma membrane"/>
    <property type="evidence" value="ECO:0007669"/>
    <property type="project" value="UniProtKB-SubCell"/>
</dbReference>
<dbReference type="EMBL" id="WWCP01000036">
    <property type="protein sequence ID" value="MYM84656.1"/>
    <property type="molecule type" value="Genomic_DNA"/>
</dbReference>
<dbReference type="AlphaFoldDB" id="A0A6L8MRI5"/>
<dbReference type="Gene3D" id="1.20.1250.20">
    <property type="entry name" value="MFS general substrate transporter like domains"/>
    <property type="match status" value="1"/>
</dbReference>
<feature type="transmembrane region" description="Helical" evidence="6">
    <location>
        <begin position="403"/>
        <end position="423"/>
    </location>
</feature>
<protein>
    <submittedName>
        <fullName evidence="7">MFS transporter</fullName>
    </submittedName>
</protein>
<feature type="transmembrane region" description="Helical" evidence="6">
    <location>
        <begin position="98"/>
        <end position="121"/>
    </location>
</feature>
<feature type="transmembrane region" description="Helical" evidence="6">
    <location>
        <begin position="335"/>
        <end position="357"/>
    </location>
</feature>
<evidence type="ECO:0000256" key="2">
    <source>
        <dbReference type="ARBA" id="ARBA00022475"/>
    </source>
</evidence>
<feature type="transmembrane region" description="Helical" evidence="6">
    <location>
        <begin position="40"/>
        <end position="64"/>
    </location>
</feature>
<keyword evidence="5 6" id="KW-0472">Membrane</keyword>
<feature type="transmembrane region" description="Helical" evidence="6">
    <location>
        <begin position="245"/>
        <end position="266"/>
    </location>
</feature>
<evidence type="ECO:0000256" key="4">
    <source>
        <dbReference type="ARBA" id="ARBA00022989"/>
    </source>
</evidence>
<dbReference type="Proteomes" id="UP000474565">
    <property type="component" value="Unassembled WGS sequence"/>
</dbReference>
<dbReference type="CDD" id="cd06173">
    <property type="entry name" value="MFS_MefA_like"/>
    <property type="match status" value="1"/>
</dbReference>
<keyword evidence="2" id="KW-1003">Cell membrane</keyword>
<evidence type="ECO:0000256" key="1">
    <source>
        <dbReference type="ARBA" id="ARBA00004651"/>
    </source>
</evidence>
<feature type="transmembrane region" description="Helical" evidence="6">
    <location>
        <begin position="378"/>
        <end position="397"/>
    </location>
</feature>
<reference evidence="7 8" key="1">
    <citation type="submission" date="2019-12" db="EMBL/GenBank/DDBJ databases">
        <title>Novel species isolated from a subtropical stream in China.</title>
        <authorList>
            <person name="Lu H."/>
        </authorList>
    </citation>
    <scope>NUCLEOTIDE SEQUENCE [LARGE SCALE GENOMIC DNA]</scope>
    <source>
        <strain evidence="7 8">FT50W</strain>
    </source>
</reference>
<feature type="transmembrane region" description="Helical" evidence="6">
    <location>
        <begin position="303"/>
        <end position="323"/>
    </location>
</feature>
<organism evidence="7 8">
    <name type="scientific">Duganella lactea</name>
    <dbReference type="NCBI Taxonomy" id="2692173"/>
    <lineage>
        <taxon>Bacteria</taxon>
        <taxon>Pseudomonadati</taxon>
        <taxon>Pseudomonadota</taxon>
        <taxon>Betaproteobacteria</taxon>
        <taxon>Burkholderiales</taxon>
        <taxon>Oxalobacteraceae</taxon>
        <taxon>Telluria group</taxon>
        <taxon>Duganella</taxon>
    </lineage>
</organism>
<comment type="caution">
    <text evidence="7">The sequence shown here is derived from an EMBL/GenBank/DDBJ whole genome shotgun (WGS) entry which is preliminary data.</text>
</comment>
<evidence type="ECO:0000313" key="7">
    <source>
        <dbReference type="EMBL" id="MYM84656.1"/>
    </source>
</evidence>
<dbReference type="RefSeq" id="WP_161021127.1">
    <property type="nucleotide sequence ID" value="NZ_WWCP01000036.1"/>
</dbReference>
<keyword evidence="3 6" id="KW-0812">Transmembrane</keyword>
<comment type="subcellular location">
    <subcellularLocation>
        <location evidence="1">Cell membrane</location>
        <topology evidence="1">Multi-pass membrane protein</topology>
    </subcellularLocation>
</comment>
<feature type="transmembrane region" description="Helical" evidence="6">
    <location>
        <begin position="194"/>
        <end position="211"/>
    </location>
</feature>
<dbReference type="InterPro" id="IPR011701">
    <property type="entry name" value="MFS"/>
</dbReference>
<dbReference type="SUPFAM" id="SSF103473">
    <property type="entry name" value="MFS general substrate transporter"/>
    <property type="match status" value="1"/>
</dbReference>
<dbReference type="GO" id="GO:0022857">
    <property type="term" value="F:transmembrane transporter activity"/>
    <property type="evidence" value="ECO:0007669"/>
    <property type="project" value="InterPro"/>
</dbReference>
<accession>A0A6L8MRI5</accession>
<keyword evidence="4 6" id="KW-1133">Transmembrane helix</keyword>
<dbReference type="PANTHER" id="PTHR23513">
    <property type="entry name" value="INTEGRAL MEMBRANE EFFLUX PROTEIN-RELATED"/>
    <property type="match status" value="1"/>
</dbReference>
<name>A0A6L8MRI5_9BURK</name>
<proteinExistence type="predicted"/>
<feature type="transmembrane region" description="Helical" evidence="6">
    <location>
        <begin position="272"/>
        <end position="296"/>
    </location>
</feature>
<feature type="transmembrane region" description="Helical" evidence="6">
    <location>
        <begin position="70"/>
        <end position="91"/>
    </location>
</feature>
<evidence type="ECO:0000256" key="3">
    <source>
        <dbReference type="ARBA" id="ARBA00022692"/>
    </source>
</evidence>
<dbReference type="PANTHER" id="PTHR23513:SF6">
    <property type="entry name" value="MAJOR FACILITATOR SUPERFAMILY ASSOCIATED DOMAIN-CONTAINING PROTEIN"/>
    <property type="match status" value="1"/>
</dbReference>
<sequence>MIEIRQSPLKEPPIFNAFRTALLRDELLRNGDFRRYWSSAIINGVGSYVSALAIPLCAVLMLHASPAQMGMMGAAVAMPYAVLALPAGVFLDRNRKLPILLTSKAVQALSLLSIPLVWWLNLLTMEWLYVVSFIAGSCAVVGGGAEVVFLTNMIGRDKLTDAQAKFTATDSVARLVAPGFAGVLIQWLTAPYAVLLNAIGFVVSIALLRNVTASDPKPPPSDKHPLRDIQDGIVFIWRQPLLRTLAWASGCWHMLFYGFGALQVIFATRELGMSAGMLGVAQMIGGLGVLVSSLLLKPLTRRYGPVGAMLTGMGLCAFAYTVTPLIPANLFGYPLASAMVCAAMSFFLDCGVMLFLMPYTTMRQKVTPDAYLGRMVSTMRFLTVSVAPLGALAAGYLGEHFSVRAGLGCVAAGGIVLMLLLALSPSVRQKT</sequence>
<evidence type="ECO:0000256" key="6">
    <source>
        <dbReference type="SAM" id="Phobius"/>
    </source>
</evidence>
<dbReference type="InterPro" id="IPR036259">
    <property type="entry name" value="MFS_trans_sf"/>
</dbReference>